<evidence type="ECO:0000313" key="3">
    <source>
        <dbReference type="Proteomes" id="UP001203410"/>
    </source>
</evidence>
<dbReference type="Proteomes" id="UP001203410">
    <property type="component" value="Unassembled WGS sequence"/>
</dbReference>
<accession>A0ABT0RU17</accession>
<organism evidence="2 3">
    <name type="scientific">Sphingomonas caseinilyticus</name>
    <dbReference type="NCBI Taxonomy" id="2908205"/>
    <lineage>
        <taxon>Bacteria</taxon>
        <taxon>Pseudomonadati</taxon>
        <taxon>Pseudomonadota</taxon>
        <taxon>Alphaproteobacteria</taxon>
        <taxon>Sphingomonadales</taxon>
        <taxon>Sphingomonadaceae</taxon>
        <taxon>Sphingomonas</taxon>
    </lineage>
</organism>
<dbReference type="PANTHER" id="PTHR43792">
    <property type="entry name" value="GNAT FAMILY, PUTATIVE (AFU_ORTHOLOGUE AFUA_3G00765)-RELATED-RELATED"/>
    <property type="match status" value="1"/>
</dbReference>
<dbReference type="Gene3D" id="3.40.630.30">
    <property type="match status" value="1"/>
</dbReference>
<gene>
    <name evidence="2" type="ORF">LZ496_06895</name>
</gene>
<dbReference type="PROSITE" id="PS51186">
    <property type="entry name" value="GNAT"/>
    <property type="match status" value="1"/>
</dbReference>
<feature type="domain" description="N-acetyltransferase" evidence="1">
    <location>
        <begin position="1"/>
        <end position="140"/>
    </location>
</feature>
<dbReference type="InterPro" id="IPR000182">
    <property type="entry name" value="GNAT_dom"/>
</dbReference>
<dbReference type="EMBL" id="JAMGBA010000002">
    <property type="protein sequence ID" value="MCL6698510.1"/>
    <property type="molecule type" value="Genomic_DNA"/>
</dbReference>
<dbReference type="Pfam" id="PF13302">
    <property type="entry name" value="Acetyltransf_3"/>
    <property type="match status" value="1"/>
</dbReference>
<reference evidence="2 3" key="1">
    <citation type="submission" date="2022-05" db="EMBL/GenBank/DDBJ databases">
        <authorList>
            <person name="Jo J.-H."/>
            <person name="Im W.-T."/>
        </authorList>
    </citation>
    <scope>NUCLEOTIDE SEQUENCE [LARGE SCALE GENOMIC DNA]</scope>
    <source>
        <strain evidence="2 3">NSE70-1</strain>
    </source>
</reference>
<keyword evidence="3" id="KW-1185">Reference proteome</keyword>
<dbReference type="InterPro" id="IPR016181">
    <property type="entry name" value="Acyl_CoA_acyltransferase"/>
</dbReference>
<evidence type="ECO:0000313" key="2">
    <source>
        <dbReference type="EMBL" id="MCL6698510.1"/>
    </source>
</evidence>
<dbReference type="CDD" id="cd04301">
    <property type="entry name" value="NAT_SF"/>
    <property type="match status" value="1"/>
</dbReference>
<dbReference type="SUPFAM" id="SSF55729">
    <property type="entry name" value="Acyl-CoA N-acyltransferases (Nat)"/>
    <property type="match status" value="1"/>
</dbReference>
<sequence>MSDAETMRFWSSPPHSTLAETEKWLASMIEADRAGESDEFILEHQGRVIGKLGAWRHPEIGFFLDRDYWGRGLASEALLQFINYARDLGLNCLTADVDPRNTACLHLLAKCGFHETGRQSATYVVDGQACDSVYLKVDLYP</sequence>
<proteinExistence type="predicted"/>
<dbReference type="InterPro" id="IPR051531">
    <property type="entry name" value="N-acetyltransferase"/>
</dbReference>
<name>A0ABT0RU17_9SPHN</name>
<protein>
    <submittedName>
        <fullName evidence="2">GNAT family N-acetyltransferase</fullName>
    </submittedName>
</protein>
<comment type="caution">
    <text evidence="2">The sequence shown here is derived from an EMBL/GenBank/DDBJ whole genome shotgun (WGS) entry which is preliminary data.</text>
</comment>
<evidence type="ECO:0000259" key="1">
    <source>
        <dbReference type="PROSITE" id="PS51186"/>
    </source>
</evidence>